<dbReference type="EMBL" id="JAPDFW010000070">
    <property type="protein sequence ID" value="KAJ5074241.1"/>
    <property type="molecule type" value="Genomic_DNA"/>
</dbReference>
<dbReference type="Gene3D" id="2.130.10.10">
    <property type="entry name" value="YVTN repeat-like/Quinoprotein amine dehydrogenase"/>
    <property type="match status" value="1"/>
</dbReference>
<protein>
    <recommendedName>
        <fullName evidence="4">DUF2415 domain-containing protein</fullName>
    </recommendedName>
</protein>
<dbReference type="AlphaFoldDB" id="A0A9Q0LIZ5"/>
<comment type="caution">
    <text evidence="2">The sequence shown here is derived from an EMBL/GenBank/DDBJ whole genome shotgun (WGS) entry which is preliminary data.</text>
</comment>
<accession>A0A9Q0LIZ5</accession>
<dbReference type="SUPFAM" id="SSF50978">
    <property type="entry name" value="WD40 repeat-like"/>
    <property type="match status" value="1"/>
</dbReference>
<dbReference type="Proteomes" id="UP001149090">
    <property type="component" value="Unassembled WGS sequence"/>
</dbReference>
<evidence type="ECO:0000313" key="2">
    <source>
        <dbReference type="EMBL" id="KAJ5074241.1"/>
    </source>
</evidence>
<evidence type="ECO:0000256" key="1">
    <source>
        <dbReference type="SAM" id="MobiDB-lite"/>
    </source>
</evidence>
<dbReference type="InterPro" id="IPR001680">
    <property type="entry name" value="WD40_rpt"/>
</dbReference>
<dbReference type="OrthoDB" id="64353at2759"/>
<evidence type="ECO:0000313" key="3">
    <source>
        <dbReference type="Proteomes" id="UP001149090"/>
    </source>
</evidence>
<dbReference type="SMART" id="SM00320">
    <property type="entry name" value="WD40"/>
    <property type="match status" value="3"/>
</dbReference>
<name>A0A9Q0LIZ5_ANAIG</name>
<dbReference type="PANTHER" id="PTHR43991">
    <property type="entry name" value="WD REPEAT PROTEIN (AFU_ORTHOLOGUE AFUA_8G05640)-RELATED"/>
    <property type="match status" value="1"/>
</dbReference>
<dbReference type="InterPro" id="IPR036322">
    <property type="entry name" value="WD40_repeat_dom_sf"/>
</dbReference>
<feature type="compositionally biased region" description="Low complexity" evidence="1">
    <location>
        <begin position="97"/>
        <end position="112"/>
    </location>
</feature>
<sequence>MEFLSLLSSPDFTNTEIIPQIQIHQANFPFNSSIDFNTSKPLTDLLPETFLLNQETETNTTNNERQENADQVMISDLRSNRPRGIFRRRRFGFTTTGEESFSIESTSESSSSSEDDSEESFSFFGERNPALTLTNEINRENEQPKKKVTHIKQRTVLRPNQNKDLLACPETSEEIYSVRGFSVAKYNILTKETKEVISTSFPLTAFAVSNGILFSGGGSSELLAKNLHTNTLFFDSTVSNSPIKSIHVSAQNHNEISTFITTSERNVYHYKVTPSDLVSMPIIQTNFQSEQCAISPNSKFLTVVGNSSEINIYDPNQNFAKIHTVSGMKPPSFSVSWSENSLHFAVGSKEGICCIWDIRKPSEILSKIKSEQYLNMSKGPVRNVKFSPIYDLLLFSEASGFFSVVDSRTFGSRELVSLNPILGRVSFKKKFLIGGCWSPDGGSLFISTPLEILKFYVDVLSRRLFPYADLNMN</sequence>
<dbReference type="InterPro" id="IPR015943">
    <property type="entry name" value="WD40/YVTN_repeat-like_dom_sf"/>
</dbReference>
<dbReference type="PANTHER" id="PTHR43991:SF9">
    <property type="entry name" value="DUF2415 DOMAIN-CONTAINING PROTEIN"/>
    <property type="match status" value="1"/>
</dbReference>
<keyword evidence="3" id="KW-1185">Reference proteome</keyword>
<proteinExistence type="predicted"/>
<evidence type="ECO:0008006" key="4">
    <source>
        <dbReference type="Google" id="ProtNLM"/>
    </source>
</evidence>
<feature type="region of interest" description="Disordered" evidence="1">
    <location>
        <begin position="97"/>
        <end position="125"/>
    </location>
</feature>
<gene>
    <name evidence="2" type="ORF">M0811_00870</name>
</gene>
<reference evidence="2" key="1">
    <citation type="submission" date="2022-10" db="EMBL/GenBank/DDBJ databases">
        <title>Novel sulphate-reducing endosymbionts in the free-living metamonad Anaeramoeba.</title>
        <authorList>
            <person name="Jerlstrom-Hultqvist J."/>
            <person name="Cepicka I."/>
            <person name="Gallot-Lavallee L."/>
            <person name="Salas-Leiva D."/>
            <person name="Curtis B.A."/>
            <person name="Zahonova K."/>
            <person name="Pipaliya S."/>
            <person name="Dacks J."/>
            <person name="Roger A.J."/>
        </authorList>
    </citation>
    <scope>NUCLEOTIDE SEQUENCE</scope>
    <source>
        <strain evidence="2">BMAN</strain>
    </source>
</reference>
<organism evidence="2 3">
    <name type="scientific">Anaeramoeba ignava</name>
    <name type="common">Anaerobic marine amoeba</name>
    <dbReference type="NCBI Taxonomy" id="1746090"/>
    <lineage>
        <taxon>Eukaryota</taxon>
        <taxon>Metamonada</taxon>
        <taxon>Anaeramoebidae</taxon>
        <taxon>Anaeramoeba</taxon>
    </lineage>
</organism>